<dbReference type="EMBL" id="MEIP01000025">
    <property type="protein sequence ID" value="PIT45312.1"/>
    <property type="molecule type" value="Genomic_DNA"/>
</dbReference>
<dbReference type="eggNOG" id="COG2323">
    <property type="taxonomic scope" value="Bacteria"/>
</dbReference>
<evidence type="ECO:0000256" key="6">
    <source>
        <dbReference type="ARBA" id="ARBA00023136"/>
    </source>
</evidence>
<feature type="transmembrane region" description="Helical" evidence="7">
    <location>
        <begin position="59"/>
        <end position="79"/>
    </location>
</feature>
<feature type="transmembrane region" description="Helical" evidence="7">
    <location>
        <begin position="36"/>
        <end position="53"/>
    </location>
</feature>
<dbReference type="EMBL" id="MEIP01000013">
    <property type="protein sequence ID" value="PIT48391.1"/>
    <property type="molecule type" value="Genomic_DNA"/>
</dbReference>
<dbReference type="AlphaFoldDB" id="A0A066TDF0"/>
<gene>
    <name evidence="13" type="ORF">BHC46_02280</name>
    <name evidence="12" type="ORF">BHC46_04005</name>
    <name evidence="11" type="ORF">BHC46_07630</name>
    <name evidence="10" type="ORF">BHC46_09335</name>
</gene>
<dbReference type="OrthoDB" id="9778331at2"/>
<proteinExistence type="inferred from homology"/>
<evidence type="ECO:0000313" key="12">
    <source>
        <dbReference type="EMBL" id="PIT48391.1"/>
    </source>
</evidence>
<name>A0A066TDF0_9NEIS</name>
<comment type="similarity">
    <text evidence="2">Belongs to the UPF0702 family.</text>
</comment>
<keyword evidence="5 7" id="KW-1133">Transmembrane helix</keyword>
<dbReference type="PANTHER" id="PTHR34582">
    <property type="entry name" value="UPF0702 TRANSMEMBRANE PROTEIN YCAP"/>
    <property type="match status" value="1"/>
</dbReference>
<dbReference type="GO" id="GO:0005886">
    <property type="term" value="C:plasma membrane"/>
    <property type="evidence" value="ECO:0007669"/>
    <property type="project" value="UniProtKB-SubCell"/>
</dbReference>
<evidence type="ECO:0000259" key="8">
    <source>
        <dbReference type="Pfam" id="PF04239"/>
    </source>
</evidence>
<evidence type="ECO:0000256" key="1">
    <source>
        <dbReference type="ARBA" id="ARBA00004651"/>
    </source>
</evidence>
<evidence type="ECO:0000259" key="9">
    <source>
        <dbReference type="Pfam" id="PF20730"/>
    </source>
</evidence>
<keyword evidence="6 7" id="KW-0472">Membrane</keyword>
<feature type="domain" description="YetF C-terminal" evidence="8">
    <location>
        <begin position="82"/>
        <end position="200"/>
    </location>
</feature>
<dbReference type="InterPro" id="IPR023090">
    <property type="entry name" value="UPF0702_alpha/beta_dom_sf"/>
</dbReference>
<feature type="transmembrane region" description="Helical" evidence="7">
    <location>
        <begin position="6"/>
        <end position="24"/>
    </location>
</feature>
<dbReference type="PANTHER" id="PTHR34582:SF6">
    <property type="entry name" value="UPF0702 TRANSMEMBRANE PROTEIN YCAP"/>
    <property type="match status" value="1"/>
</dbReference>
<accession>A0A066TDF0</accession>
<evidence type="ECO:0000313" key="10">
    <source>
        <dbReference type="EMBL" id="PIT45312.1"/>
    </source>
</evidence>
<evidence type="ECO:0000256" key="5">
    <source>
        <dbReference type="ARBA" id="ARBA00022989"/>
    </source>
</evidence>
<feature type="domain" description="YetF-like N-terminal transmembrane" evidence="9">
    <location>
        <begin position="5"/>
        <end position="79"/>
    </location>
</feature>
<evidence type="ECO:0000313" key="11">
    <source>
        <dbReference type="EMBL" id="PIT47320.1"/>
    </source>
</evidence>
<keyword evidence="4 7" id="KW-0812">Transmembrane</keyword>
<dbReference type="EMBL" id="MEIP01000018">
    <property type="protein sequence ID" value="PIT47320.1"/>
    <property type="molecule type" value="Genomic_DNA"/>
</dbReference>
<dbReference type="RefSeq" id="WP_037405601.1">
    <property type="nucleotide sequence ID" value="NZ_MEIP01000011.1"/>
</dbReference>
<evidence type="ECO:0000313" key="13">
    <source>
        <dbReference type="EMBL" id="PIT49088.1"/>
    </source>
</evidence>
<dbReference type="InterPro" id="IPR007353">
    <property type="entry name" value="DUF421"/>
</dbReference>
<comment type="subcellular location">
    <subcellularLocation>
        <location evidence="1">Cell membrane</location>
        <topology evidence="1">Multi-pass membrane protein</topology>
    </subcellularLocation>
</comment>
<evidence type="ECO:0000313" key="14">
    <source>
        <dbReference type="Proteomes" id="UP000229970"/>
    </source>
</evidence>
<evidence type="ECO:0000256" key="2">
    <source>
        <dbReference type="ARBA" id="ARBA00006448"/>
    </source>
</evidence>
<protein>
    <submittedName>
        <fullName evidence="11">Uncharacterized protein</fullName>
    </submittedName>
</protein>
<evidence type="ECO:0000256" key="3">
    <source>
        <dbReference type="ARBA" id="ARBA00022475"/>
    </source>
</evidence>
<dbReference type="Gene3D" id="3.30.240.20">
    <property type="entry name" value="bsu07140 like domains"/>
    <property type="match status" value="2"/>
</dbReference>
<reference evidence="11 14" key="1">
    <citation type="journal article" date="2017" name="MBio">
        <title>Type VI secretion-mediated competition in the bee gut microbiome.</title>
        <authorList>
            <person name="Steele M.I."/>
            <person name="Kwong W.K."/>
            <person name="Powell J.E."/>
            <person name="Whiteley M."/>
            <person name="Moran N.A."/>
        </authorList>
    </citation>
    <scope>NUCLEOTIDE SEQUENCE [LARGE SCALE GENOMIC DNA]</scope>
    <source>
        <strain evidence="11 14">Ruf1-X</strain>
    </source>
</reference>
<keyword evidence="3" id="KW-1003">Cell membrane</keyword>
<dbReference type="Pfam" id="PF20730">
    <property type="entry name" value="YetF_N"/>
    <property type="match status" value="1"/>
</dbReference>
<evidence type="ECO:0000256" key="7">
    <source>
        <dbReference type="SAM" id="Phobius"/>
    </source>
</evidence>
<dbReference type="Pfam" id="PF04239">
    <property type="entry name" value="DUF421"/>
    <property type="match status" value="1"/>
</dbReference>
<organism evidence="11 14">
    <name type="scientific">Snodgrassella alvi</name>
    <dbReference type="NCBI Taxonomy" id="1196083"/>
    <lineage>
        <taxon>Bacteria</taxon>
        <taxon>Pseudomonadati</taxon>
        <taxon>Pseudomonadota</taxon>
        <taxon>Betaproteobacteria</taxon>
        <taxon>Neisseriales</taxon>
        <taxon>Neisseriaceae</taxon>
        <taxon>Snodgrassella</taxon>
    </lineage>
</organism>
<evidence type="ECO:0000256" key="4">
    <source>
        <dbReference type="ARBA" id="ARBA00022692"/>
    </source>
</evidence>
<dbReference type="EMBL" id="MEIP01000011">
    <property type="protein sequence ID" value="PIT49088.1"/>
    <property type="molecule type" value="Genomic_DNA"/>
</dbReference>
<comment type="caution">
    <text evidence="11">The sequence shown here is derived from an EMBL/GenBank/DDBJ whole genome shotgun (WGS) entry which is preliminary data.</text>
</comment>
<dbReference type="Proteomes" id="UP000229970">
    <property type="component" value="Unassembled WGS sequence"/>
</dbReference>
<sequence length="221" mass="25470">MEYYLWVLAKFLIGFLIVILHLNFTGKTQLNQMTPVDFIGNFVLGGIIGGVIYNEDIPIHQYIFVLLIGVGLISLLNWICKHVSFFRMFAIGEPIPIMKDGRFLMDNILRKKNKIDILNVASLLHAQGITSFQEVNYAQIEPSGSLTVLTDKGKYPSLILFKDGEARKTELERINKDEKWLEQKIQQHHLSENDLFLIEFWEGRLNFILRSGEVKKDTLKS</sequence>
<dbReference type="InterPro" id="IPR048454">
    <property type="entry name" value="YetF_N"/>
</dbReference>